<gene>
    <name evidence="4" type="ORF">EV646_107181</name>
</gene>
<dbReference type="InterPro" id="IPR002347">
    <property type="entry name" value="SDR_fam"/>
</dbReference>
<evidence type="ECO:0000256" key="1">
    <source>
        <dbReference type="ARBA" id="ARBA00006484"/>
    </source>
</evidence>
<reference evidence="4 5" key="1">
    <citation type="journal article" date="2015" name="Stand. Genomic Sci.">
        <title>Genomic Encyclopedia of Bacterial and Archaeal Type Strains, Phase III: the genomes of soil and plant-associated and newly described type strains.</title>
        <authorList>
            <person name="Whitman W.B."/>
            <person name="Woyke T."/>
            <person name="Klenk H.P."/>
            <person name="Zhou Y."/>
            <person name="Lilburn T.G."/>
            <person name="Beck B.J."/>
            <person name="De Vos P."/>
            <person name="Vandamme P."/>
            <person name="Eisen J.A."/>
            <person name="Garrity G."/>
            <person name="Hugenholtz P."/>
            <person name="Kyrpides N.C."/>
        </authorList>
    </citation>
    <scope>NUCLEOTIDE SEQUENCE [LARGE SCALE GENOMIC DNA]</scope>
    <source>
        <strain evidence="4 5">VKM Ac-2541</strain>
    </source>
</reference>
<evidence type="ECO:0000256" key="3">
    <source>
        <dbReference type="RuleBase" id="RU000363"/>
    </source>
</evidence>
<evidence type="ECO:0000256" key="2">
    <source>
        <dbReference type="ARBA" id="ARBA00023002"/>
    </source>
</evidence>
<dbReference type="PRINTS" id="PR00080">
    <property type="entry name" value="SDRFAMILY"/>
</dbReference>
<keyword evidence="2" id="KW-0560">Oxidoreductase</keyword>
<dbReference type="Proteomes" id="UP000295573">
    <property type="component" value="Unassembled WGS sequence"/>
</dbReference>
<dbReference type="AlphaFoldDB" id="A0A4R2IQ46"/>
<organism evidence="4 5">
    <name type="scientific">Kribbella antiqua</name>
    <dbReference type="NCBI Taxonomy" id="2512217"/>
    <lineage>
        <taxon>Bacteria</taxon>
        <taxon>Bacillati</taxon>
        <taxon>Actinomycetota</taxon>
        <taxon>Actinomycetes</taxon>
        <taxon>Propionibacteriales</taxon>
        <taxon>Kribbellaceae</taxon>
        <taxon>Kribbella</taxon>
    </lineage>
</organism>
<dbReference type="GO" id="GO:0016491">
    <property type="term" value="F:oxidoreductase activity"/>
    <property type="evidence" value="ECO:0007669"/>
    <property type="project" value="UniProtKB-KW"/>
</dbReference>
<dbReference type="PANTHER" id="PTHR42901">
    <property type="entry name" value="ALCOHOL DEHYDROGENASE"/>
    <property type="match status" value="1"/>
</dbReference>
<dbReference type="PANTHER" id="PTHR42901:SF1">
    <property type="entry name" value="ALCOHOL DEHYDROGENASE"/>
    <property type="match status" value="1"/>
</dbReference>
<proteinExistence type="inferred from homology"/>
<comment type="similarity">
    <text evidence="1 3">Belongs to the short-chain dehydrogenases/reductases (SDR) family.</text>
</comment>
<evidence type="ECO:0000313" key="4">
    <source>
        <dbReference type="EMBL" id="TCO46159.1"/>
    </source>
</evidence>
<protein>
    <submittedName>
        <fullName evidence="4">Short-subunit dehydrogenase</fullName>
    </submittedName>
</protein>
<dbReference type="PRINTS" id="PR00081">
    <property type="entry name" value="GDHRDH"/>
</dbReference>
<dbReference type="InterPro" id="IPR036291">
    <property type="entry name" value="NAD(P)-bd_dom_sf"/>
</dbReference>
<comment type="caution">
    <text evidence="4">The sequence shown here is derived from an EMBL/GenBank/DDBJ whole genome shotgun (WGS) entry which is preliminary data.</text>
</comment>
<accession>A0A4R2IQ46</accession>
<name>A0A4R2IQ46_9ACTN</name>
<dbReference type="SUPFAM" id="SSF51735">
    <property type="entry name" value="NAD(P)-binding Rossmann-fold domains"/>
    <property type="match status" value="1"/>
</dbReference>
<evidence type="ECO:0000313" key="5">
    <source>
        <dbReference type="Proteomes" id="UP000295573"/>
    </source>
</evidence>
<dbReference type="Pfam" id="PF00106">
    <property type="entry name" value="adh_short"/>
    <property type="match status" value="1"/>
</dbReference>
<keyword evidence="5" id="KW-1185">Reference proteome</keyword>
<dbReference type="EMBL" id="SLWR01000007">
    <property type="protein sequence ID" value="TCO46159.1"/>
    <property type="molecule type" value="Genomic_DNA"/>
</dbReference>
<sequence>MTVNGMSPELSNRPVALITGASAGLGLALAHGLADRGWALIIDARGADALKDAADALADRADVVPLAGDVTDANHRADLVEAVTELGRLDLLINNASYLGPSPLQPLGEADLDELRRVYETDVVAPIALTQALLPELTAASGIVLNISSDAAVEAYEGWGGYGSAKAALDHATRVLAAEHPSLAVYAVDPGDLRTAMHQAAFPGEDISDRPEPASVVPAFLQLLDSRPASGRYRAAEFAPAVTL</sequence>
<dbReference type="Gene3D" id="3.40.50.720">
    <property type="entry name" value="NAD(P)-binding Rossmann-like Domain"/>
    <property type="match status" value="1"/>
</dbReference>